<sequence length="233" mass="24888">MNKYGQTLKQGSDHGRVVVVELSFANSPTISIFPIYTTSCTMFSLIRRISYGVIPRPDRPWEDDPTSNAPHTRRKRRLSSTERDVDADEDQANKKKARGESATPSVADAEGTFLTPAPPQADTQEVKEVTQGVEEVDLDGKDGESSPTEETAPEAIPLPEEKSGELDEASSNASTPPPAYSPPSPTGAPDETIGEEEEGILPTSTSGDEASPSAIEATSSDKEEQLPAGTTED</sequence>
<proteinExistence type="predicted"/>
<dbReference type="HOGENOM" id="CLU_092894_1_0_1"/>
<evidence type="ECO:0000313" key="3">
    <source>
        <dbReference type="Proteomes" id="UP000027222"/>
    </source>
</evidence>
<dbReference type="AlphaFoldDB" id="A0A067T7H1"/>
<reference evidence="3" key="1">
    <citation type="journal article" date="2014" name="Proc. Natl. Acad. Sci. U.S.A.">
        <title>Extensive sampling of basidiomycete genomes demonstrates inadequacy of the white-rot/brown-rot paradigm for wood decay fungi.</title>
        <authorList>
            <person name="Riley R."/>
            <person name="Salamov A.A."/>
            <person name="Brown D.W."/>
            <person name="Nagy L.G."/>
            <person name="Floudas D."/>
            <person name="Held B.W."/>
            <person name="Levasseur A."/>
            <person name="Lombard V."/>
            <person name="Morin E."/>
            <person name="Otillar R."/>
            <person name="Lindquist E.A."/>
            <person name="Sun H."/>
            <person name="LaButti K.M."/>
            <person name="Schmutz J."/>
            <person name="Jabbour D."/>
            <person name="Luo H."/>
            <person name="Baker S.E."/>
            <person name="Pisabarro A.G."/>
            <person name="Walton J.D."/>
            <person name="Blanchette R.A."/>
            <person name="Henrissat B."/>
            <person name="Martin F."/>
            <person name="Cullen D."/>
            <person name="Hibbett D.S."/>
            <person name="Grigoriev I.V."/>
        </authorList>
    </citation>
    <scope>NUCLEOTIDE SEQUENCE [LARGE SCALE GENOMIC DNA]</scope>
    <source>
        <strain evidence="3">CBS 339.88</strain>
    </source>
</reference>
<dbReference type="STRING" id="685588.A0A067T7H1"/>
<keyword evidence="3" id="KW-1185">Reference proteome</keyword>
<dbReference type="OrthoDB" id="3269227at2759"/>
<dbReference type="EMBL" id="KL142382">
    <property type="protein sequence ID" value="KDR74923.1"/>
    <property type="molecule type" value="Genomic_DNA"/>
</dbReference>
<organism evidence="2 3">
    <name type="scientific">Galerina marginata (strain CBS 339.88)</name>
    <dbReference type="NCBI Taxonomy" id="685588"/>
    <lineage>
        <taxon>Eukaryota</taxon>
        <taxon>Fungi</taxon>
        <taxon>Dikarya</taxon>
        <taxon>Basidiomycota</taxon>
        <taxon>Agaricomycotina</taxon>
        <taxon>Agaricomycetes</taxon>
        <taxon>Agaricomycetidae</taxon>
        <taxon>Agaricales</taxon>
        <taxon>Agaricineae</taxon>
        <taxon>Strophariaceae</taxon>
        <taxon>Galerina</taxon>
    </lineage>
</organism>
<feature type="compositionally biased region" description="Pro residues" evidence="1">
    <location>
        <begin position="175"/>
        <end position="186"/>
    </location>
</feature>
<gene>
    <name evidence="2" type="ORF">GALMADRAFT_568191</name>
</gene>
<evidence type="ECO:0000313" key="2">
    <source>
        <dbReference type="EMBL" id="KDR74923.1"/>
    </source>
</evidence>
<protein>
    <submittedName>
        <fullName evidence="2">Uncharacterized protein</fullName>
    </submittedName>
</protein>
<accession>A0A067T7H1</accession>
<name>A0A067T7H1_GALM3</name>
<feature type="region of interest" description="Disordered" evidence="1">
    <location>
        <begin position="54"/>
        <end position="233"/>
    </location>
</feature>
<evidence type="ECO:0000256" key="1">
    <source>
        <dbReference type="SAM" id="MobiDB-lite"/>
    </source>
</evidence>
<dbReference type="Proteomes" id="UP000027222">
    <property type="component" value="Unassembled WGS sequence"/>
</dbReference>